<dbReference type="InterPro" id="IPR029057">
    <property type="entry name" value="PRTase-like"/>
</dbReference>
<proteinExistence type="inferred from homology"/>
<evidence type="ECO:0000259" key="2">
    <source>
        <dbReference type="Pfam" id="PF00156"/>
    </source>
</evidence>
<evidence type="ECO:0000313" key="4">
    <source>
        <dbReference type="Proteomes" id="UP000199589"/>
    </source>
</evidence>
<protein>
    <submittedName>
        <fullName evidence="3">Competence protein ComFC</fullName>
    </submittedName>
</protein>
<dbReference type="CDD" id="cd06223">
    <property type="entry name" value="PRTases_typeI"/>
    <property type="match status" value="1"/>
</dbReference>
<dbReference type="Pfam" id="PF00156">
    <property type="entry name" value="Pribosyltran"/>
    <property type="match status" value="1"/>
</dbReference>
<name>A0A1I3X1H2_9LACT</name>
<feature type="domain" description="Phosphoribosyltransferase" evidence="2">
    <location>
        <begin position="164"/>
        <end position="230"/>
    </location>
</feature>
<dbReference type="InterPro" id="IPR000836">
    <property type="entry name" value="PRTase_dom"/>
</dbReference>
<organism evidence="3 4">
    <name type="scientific">Marinilactibacillus piezotolerans</name>
    <dbReference type="NCBI Taxonomy" id="258723"/>
    <lineage>
        <taxon>Bacteria</taxon>
        <taxon>Bacillati</taxon>
        <taxon>Bacillota</taxon>
        <taxon>Bacilli</taxon>
        <taxon>Lactobacillales</taxon>
        <taxon>Carnobacteriaceae</taxon>
        <taxon>Marinilactibacillus</taxon>
    </lineage>
</organism>
<evidence type="ECO:0000256" key="1">
    <source>
        <dbReference type="ARBA" id="ARBA00008007"/>
    </source>
</evidence>
<evidence type="ECO:0000313" key="3">
    <source>
        <dbReference type="EMBL" id="SFK12651.1"/>
    </source>
</evidence>
<dbReference type="Proteomes" id="UP000199589">
    <property type="component" value="Unassembled WGS sequence"/>
</dbReference>
<accession>A0A1I3X1H2</accession>
<dbReference type="PANTHER" id="PTHR47505:SF1">
    <property type="entry name" value="DNA UTILIZATION PROTEIN YHGH"/>
    <property type="match status" value="1"/>
</dbReference>
<dbReference type="AlphaFoldDB" id="A0A1I3X1H2"/>
<reference evidence="4" key="1">
    <citation type="submission" date="2016-10" db="EMBL/GenBank/DDBJ databases">
        <authorList>
            <person name="Varghese N."/>
            <person name="Submissions S."/>
        </authorList>
    </citation>
    <scope>NUCLEOTIDE SEQUENCE [LARGE SCALE GENOMIC DNA]</scope>
    <source>
        <strain evidence="4">DSM 16108</strain>
    </source>
</reference>
<dbReference type="InterPro" id="IPR051910">
    <property type="entry name" value="ComF/GntX_DNA_util-trans"/>
</dbReference>
<dbReference type="OrthoDB" id="9779910at2"/>
<sequence>MNKCVWCKREIITNFSISQLLTFTKIEPRVVCGTCALKFDTIKLDSCCPKCHRKQLDKSICQDCMNWQKIYPDYPFSHYALYSYDEFGKEWMERFKFTGDIRVAKMVADSLAKVISGYKAIDMIIPIPISKKSFARRGFNQTEILLKTAGVSFIQVLENKSIESNQASKNRRERLETVQPFSIKKEMKPKLCNKNVMIIDDVYTTGRTILFAVECVLAAGARNVKTLSLFR</sequence>
<comment type="similarity">
    <text evidence="1">Belongs to the ComF/GntX family.</text>
</comment>
<dbReference type="EMBL" id="FOSJ01000011">
    <property type="protein sequence ID" value="SFK12651.1"/>
    <property type="molecule type" value="Genomic_DNA"/>
</dbReference>
<keyword evidence="4" id="KW-1185">Reference proteome</keyword>
<dbReference type="Gene3D" id="3.40.50.2020">
    <property type="match status" value="1"/>
</dbReference>
<dbReference type="PANTHER" id="PTHR47505">
    <property type="entry name" value="DNA UTILIZATION PROTEIN YHGH"/>
    <property type="match status" value="1"/>
</dbReference>
<dbReference type="SUPFAM" id="SSF53271">
    <property type="entry name" value="PRTase-like"/>
    <property type="match status" value="1"/>
</dbReference>
<gene>
    <name evidence="3" type="ORF">SAMN04488569_101118</name>
</gene>